<dbReference type="PRINTS" id="PR00080">
    <property type="entry name" value="SDRFAMILY"/>
</dbReference>
<evidence type="ECO:0008006" key="6">
    <source>
        <dbReference type="Google" id="ProtNLM"/>
    </source>
</evidence>
<dbReference type="PROSITE" id="PS00061">
    <property type="entry name" value="ADH_SHORT"/>
    <property type="match status" value="2"/>
</dbReference>
<dbReference type="AlphaFoldDB" id="A0A8J5Z3W3"/>
<evidence type="ECO:0000256" key="3">
    <source>
        <dbReference type="ARBA" id="ARBA00023002"/>
    </source>
</evidence>
<dbReference type="GO" id="GO:0016616">
    <property type="term" value="F:oxidoreductase activity, acting on the CH-OH group of donors, NAD or NADP as acceptor"/>
    <property type="evidence" value="ECO:0007669"/>
    <property type="project" value="InterPro"/>
</dbReference>
<dbReference type="Pfam" id="PF00106">
    <property type="entry name" value="adh_short"/>
    <property type="match status" value="3"/>
</dbReference>
<dbReference type="OrthoDB" id="1933717at2759"/>
<dbReference type="FunFam" id="3.40.50.720:FF:000312">
    <property type="entry name" value="(+)-neomenthol dehydrogenase"/>
    <property type="match status" value="1"/>
</dbReference>
<proteinExistence type="inferred from homology"/>
<dbReference type="InterPro" id="IPR002347">
    <property type="entry name" value="SDR_fam"/>
</dbReference>
<dbReference type="Gene3D" id="3.40.50.720">
    <property type="entry name" value="NAD(P)-binding Rossmann-like Domain"/>
    <property type="match status" value="3"/>
</dbReference>
<comment type="similarity">
    <text evidence="1">Belongs to the short-chain dehydrogenases/reductases (SDR) family.</text>
</comment>
<keyword evidence="3" id="KW-0560">Oxidoreductase</keyword>
<protein>
    <recommendedName>
        <fullName evidence="6">(+)-neomenthol dehydrogenase-like</fullName>
    </recommendedName>
</protein>
<keyword evidence="5" id="KW-1185">Reference proteome</keyword>
<evidence type="ECO:0000313" key="5">
    <source>
        <dbReference type="Proteomes" id="UP000701853"/>
    </source>
</evidence>
<dbReference type="EMBL" id="JAHUZN010000010">
    <property type="protein sequence ID" value="KAG8480619.1"/>
    <property type="molecule type" value="Genomic_DNA"/>
</dbReference>
<gene>
    <name evidence="4" type="ORF">CXB51_024779</name>
</gene>
<dbReference type="InterPro" id="IPR020904">
    <property type="entry name" value="Sc_DH/Rdtase_CS"/>
</dbReference>
<evidence type="ECO:0000256" key="2">
    <source>
        <dbReference type="ARBA" id="ARBA00022857"/>
    </source>
</evidence>
<name>A0A8J5Z3W3_9ROSI</name>
<accession>A0A8J5Z3W3</accession>
<dbReference type="Proteomes" id="UP000701853">
    <property type="component" value="Chromosome 10"/>
</dbReference>
<dbReference type="CDD" id="cd05324">
    <property type="entry name" value="carb_red_PTCR-like_SDR_c"/>
    <property type="match status" value="2"/>
</dbReference>
<dbReference type="GO" id="GO:0016020">
    <property type="term" value="C:membrane"/>
    <property type="evidence" value="ECO:0007669"/>
    <property type="project" value="TreeGrafter"/>
</dbReference>
<comment type="caution">
    <text evidence="4">The sequence shown here is derived from an EMBL/GenBank/DDBJ whole genome shotgun (WGS) entry which is preliminary data.</text>
</comment>
<dbReference type="InterPro" id="IPR045313">
    <property type="entry name" value="CBR1-like"/>
</dbReference>
<dbReference type="PANTHER" id="PTHR43490:SF98">
    <property type="entry name" value="OS02G0640600 PROTEIN"/>
    <property type="match status" value="1"/>
</dbReference>
<dbReference type="InterPro" id="IPR036291">
    <property type="entry name" value="NAD(P)-bd_dom_sf"/>
</dbReference>
<evidence type="ECO:0000256" key="1">
    <source>
        <dbReference type="ARBA" id="ARBA00006484"/>
    </source>
</evidence>
<organism evidence="4 5">
    <name type="scientific">Gossypium anomalum</name>
    <dbReference type="NCBI Taxonomy" id="47600"/>
    <lineage>
        <taxon>Eukaryota</taxon>
        <taxon>Viridiplantae</taxon>
        <taxon>Streptophyta</taxon>
        <taxon>Embryophyta</taxon>
        <taxon>Tracheophyta</taxon>
        <taxon>Spermatophyta</taxon>
        <taxon>Magnoliopsida</taxon>
        <taxon>eudicotyledons</taxon>
        <taxon>Gunneridae</taxon>
        <taxon>Pentapetalae</taxon>
        <taxon>rosids</taxon>
        <taxon>malvids</taxon>
        <taxon>Malvales</taxon>
        <taxon>Malvaceae</taxon>
        <taxon>Malvoideae</taxon>
        <taxon>Gossypium</taxon>
    </lineage>
</organism>
<evidence type="ECO:0000313" key="4">
    <source>
        <dbReference type="EMBL" id="KAG8480619.1"/>
    </source>
</evidence>
<dbReference type="PANTHER" id="PTHR43490">
    <property type="entry name" value="(+)-NEOMENTHOL DEHYDROGENASE"/>
    <property type="match status" value="1"/>
</dbReference>
<reference evidence="4 5" key="1">
    <citation type="journal article" date="2021" name="bioRxiv">
        <title>The Gossypium anomalum genome as a resource for cotton improvement and evolutionary analysis of hybrid incompatibility.</title>
        <authorList>
            <person name="Grover C.E."/>
            <person name="Yuan D."/>
            <person name="Arick M.A."/>
            <person name="Miller E.R."/>
            <person name="Hu G."/>
            <person name="Peterson D.G."/>
            <person name="Wendel J.F."/>
            <person name="Udall J.A."/>
        </authorList>
    </citation>
    <scope>NUCLEOTIDE SEQUENCE [LARGE SCALE GENOMIC DNA]</scope>
    <source>
        <strain evidence="4">JFW-Udall</strain>
        <tissue evidence="4">Leaf</tissue>
    </source>
</reference>
<dbReference type="SUPFAM" id="SSF51735">
    <property type="entry name" value="NAD(P)-binding Rossmann-fold domains"/>
    <property type="match status" value="3"/>
</dbReference>
<sequence length="842" mass="91614">MVVLTARDEKRGLEALESLKHSGLSDYLVFHELDVTDPESIASLADFVKKQFGKLDILVNNARILGVTFLFTPGTEVNSSDIQSKVTDGNYELAEECLKINYYGAKRTAEALIPLLQLSDLPRIVNLSSSAVMLKGKGEKLKGVLTGVTTEEKLNDLITEYLKDFKEGLHGSKGWPTFISAYTVSKVALNAYTRILANKYPDFCINSVCPGYCKTDINLNTGIITAEEGAVTPVKLALLPKGGPSGLFFVKGEPANHHFQTSDWRGSFYFTSSMAEVTKRYAVVTGANKGVGFEICKQLAQNGIMVVLTARDEKRGLEALESLKHTGLSDYLVFHQLDVTDPESIASLADFVKKQFGKLDILVNNAGILGVTFLFTPGTEVNSSDIQSKMTDGNYELAEECLKINYYGAKRTAEALIPLLQLSDLPRIVNLASSVVMLEGTGEKLKGVLTGVTTEEKLNDLITEYLKDFKEGLHGSKGWPTFTSAYTVSKAALIAYTRILANKYPDFCINSVCPGYAKTDINLNTGIITAEEGAVTPVKLALLPKGGPSGLFFVKVVTGANKGIGLEICKQMASKGTMVVLTARDEKRGLEAFDKLKDLGLSDNVVFHQLDVADPASVASLVDFIKTQFGKLDILVNNAGIGGVKSDLEALRAAGFGKPGAQPNWGSLLTQSPELSEQCLQTNYYGAKRMCESLIHLLQLSNSPRIVNVSSSMGKLKNVSNEWAKAVLSDAENLTEDKVDEILSQYMKDFKEGSLQEKGWPAFMSAYILSKAAMNAYTRILAKKYPNFIINCVCPGFVKTDINFNSGILSVEEGAESPVRLALLPNNGPSGLFFVRKEESEF</sequence>
<keyword evidence="2" id="KW-0521">NADP</keyword>
<dbReference type="PRINTS" id="PR00081">
    <property type="entry name" value="GDHRDH"/>
</dbReference>